<reference evidence="2 3" key="1">
    <citation type="submission" date="2016-01" db="EMBL/GenBank/DDBJ databases">
        <authorList>
            <person name="Oliw E.H."/>
        </authorList>
    </citation>
    <scope>NUCLEOTIDE SEQUENCE [LARGE SCALE GENOMIC DNA]</scope>
    <source>
        <strain evidence="2">LMG 27134</strain>
    </source>
</reference>
<dbReference type="OrthoDB" id="9815788at2"/>
<organism evidence="2 3">
    <name type="scientific">Caballeronia udeis</name>
    <dbReference type="NCBI Taxonomy" id="1232866"/>
    <lineage>
        <taxon>Bacteria</taxon>
        <taxon>Pseudomonadati</taxon>
        <taxon>Pseudomonadota</taxon>
        <taxon>Betaproteobacteria</taxon>
        <taxon>Burkholderiales</taxon>
        <taxon>Burkholderiaceae</taxon>
        <taxon>Caballeronia</taxon>
    </lineage>
</organism>
<feature type="chain" id="PRO_5008501998" evidence="1">
    <location>
        <begin position="22"/>
        <end position="174"/>
    </location>
</feature>
<dbReference type="RefSeq" id="WP_062091038.1">
    <property type="nucleotide sequence ID" value="NZ_FCOK02000064.1"/>
</dbReference>
<keyword evidence="1" id="KW-0732">Signal</keyword>
<name>A0A158IXB0_9BURK</name>
<dbReference type="EMBL" id="FCOK02000064">
    <property type="protein sequence ID" value="SAL61228.1"/>
    <property type="molecule type" value="Genomic_DNA"/>
</dbReference>
<evidence type="ECO:0000256" key="1">
    <source>
        <dbReference type="SAM" id="SignalP"/>
    </source>
</evidence>
<dbReference type="InterPro" id="IPR005624">
    <property type="entry name" value="PduO/GlcC-like"/>
</dbReference>
<dbReference type="AlphaFoldDB" id="A0A158IXB0"/>
<dbReference type="PANTHER" id="PTHR34309:SF1">
    <property type="entry name" value="PROTEIN GLCG"/>
    <property type="match status" value="1"/>
</dbReference>
<protein>
    <submittedName>
        <fullName evidence="2">GlcG protein</fullName>
    </submittedName>
</protein>
<dbReference type="InterPro" id="IPR052517">
    <property type="entry name" value="GlcG_carb_metab_protein"/>
</dbReference>
<dbReference type="InterPro" id="IPR038084">
    <property type="entry name" value="PduO/GlcC-like_sf"/>
</dbReference>
<dbReference type="Pfam" id="PF03928">
    <property type="entry name" value="HbpS-like"/>
    <property type="match status" value="1"/>
</dbReference>
<dbReference type="Proteomes" id="UP000054683">
    <property type="component" value="Unassembled WGS sequence"/>
</dbReference>
<gene>
    <name evidence="2" type="ORF">AWB69_06803</name>
</gene>
<dbReference type="PANTHER" id="PTHR34309">
    <property type="entry name" value="SLR1406 PROTEIN"/>
    <property type="match status" value="1"/>
</dbReference>
<sequence>MQNLVQIACSACLAAATVAAAQTPASQPLAGGTPDKMPFDIPYGTTIDLDTAKRLLAIAEAEAKKHDWKMNIAVVDMHGDLLAFERMDGAQFASIAISQNKARTSARFRRETRVFYNQFETGHAYVGTLDAELVAAPGGFPLVEGGKLVGAIGCSGGTGDQDASVCKAAADTIK</sequence>
<evidence type="ECO:0000313" key="2">
    <source>
        <dbReference type="EMBL" id="SAL61228.1"/>
    </source>
</evidence>
<dbReference type="Gene3D" id="3.30.450.150">
    <property type="entry name" value="Haem-degrading domain"/>
    <property type="match status" value="1"/>
</dbReference>
<accession>A0A158IXB0</accession>
<feature type="signal peptide" evidence="1">
    <location>
        <begin position="1"/>
        <end position="21"/>
    </location>
</feature>
<dbReference type="SUPFAM" id="SSF143744">
    <property type="entry name" value="GlcG-like"/>
    <property type="match status" value="1"/>
</dbReference>
<evidence type="ECO:0000313" key="3">
    <source>
        <dbReference type="Proteomes" id="UP000054683"/>
    </source>
</evidence>
<proteinExistence type="predicted"/>